<dbReference type="InterPro" id="IPR008942">
    <property type="entry name" value="ENTH_VHS"/>
</dbReference>
<dbReference type="Pfam" id="PF07651">
    <property type="entry name" value="ANTH"/>
    <property type="match status" value="1"/>
</dbReference>
<evidence type="ECO:0000256" key="2">
    <source>
        <dbReference type="ARBA" id="ARBA00004555"/>
    </source>
</evidence>
<evidence type="ECO:0000256" key="5">
    <source>
        <dbReference type="ARBA" id="ARBA00023034"/>
    </source>
</evidence>
<dbReference type="SMART" id="SM00273">
    <property type="entry name" value="ENTH"/>
    <property type="match status" value="1"/>
</dbReference>
<dbReference type="SUPFAM" id="SSF89009">
    <property type="entry name" value="GAT-like domain"/>
    <property type="match status" value="1"/>
</dbReference>
<reference evidence="11" key="2">
    <citation type="submission" date="2023-06" db="EMBL/GenBank/DDBJ databases">
        <authorList>
            <person name="Ma L."/>
            <person name="Liu K.-W."/>
            <person name="Li Z."/>
            <person name="Hsiao Y.-Y."/>
            <person name="Qi Y."/>
            <person name="Fu T."/>
            <person name="Tang G."/>
            <person name="Zhang D."/>
            <person name="Sun W.-H."/>
            <person name="Liu D.-K."/>
            <person name="Li Y."/>
            <person name="Chen G.-Z."/>
            <person name="Liu X.-D."/>
            <person name="Liao X.-Y."/>
            <person name="Jiang Y.-T."/>
            <person name="Yu X."/>
            <person name="Hao Y."/>
            <person name="Huang J."/>
            <person name="Zhao X.-W."/>
            <person name="Ke S."/>
            <person name="Chen Y.-Y."/>
            <person name="Wu W.-L."/>
            <person name="Hsu J.-L."/>
            <person name="Lin Y.-F."/>
            <person name="Huang M.-D."/>
            <person name="Li C.-Y."/>
            <person name="Huang L."/>
            <person name="Wang Z.-W."/>
            <person name="Zhao X."/>
            <person name="Zhong W.-Y."/>
            <person name="Peng D.-H."/>
            <person name="Ahmad S."/>
            <person name="Lan S."/>
            <person name="Zhang J.-S."/>
            <person name="Tsai W.-C."/>
            <person name="Van De Peer Y."/>
            <person name="Liu Z.-J."/>
        </authorList>
    </citation>
    <scope>NUCLEOTIDE SEQUENCE</scope>
    <source>
        <strain evidence="11">CP</strain>
        <tissue evidence="11">Leaves</tissue>
    </source>
</reference>
<dbReference type="Gene3D" id="1.25.40.90">
    <property type="match status" value="1"/>
</dbReference>
<dbReference type="PANTHER" id="PTHR22951:SF12">
    <property type="entry name" value="OS05G0426100 PROTEIN"/>
    <property type="match status" value="1"/>
</dbReference>
<dbReference type="GO" id="GO:0072583">
    <property type="term" value="P:clathrin-dependent endocytosis"/>
    <property type="evidence" value="ECO:0007669"/>
    <property type="project" value="InterPro"/>
</dbReference>
<dbReference type="InterPro" id="IPR013809">
    <property type="entry name" value="ENTH"/>
</dbReference>
<dbReference type="InterPro" id="IPR014712">
    <property type="entry name" value="ANTH_dom_sf"/>
</dbReference>
<dbReference type="GO" id="GO:0005546">
    <property type="term" value="F:phosphatidylinositol-4,5-bisphosphate binding"/>
    <property type="evidence" value="ECO:0007669"/>
    <property type="project" value="TreeGrafter"/>
</dbReference>
<comment type="caution">
    <text evidence="11">The sequence shown here is derived from an EMBL/GenBank/DDBJ whole genome shotgun (WGS) entry which is preliminary data.</text>
</comment>
<keyword evidence="12" id="KW-1185">Reference proteome</keyword>
<evidence type="ECO:0000313" key="12">
    <source>
        <dbReference type="Proteomes" id="UP001180020"/>
    </source>
</evidence>
<keyword evidence="6" id="KW-0472">Membrane</keyword>
<dbReference type="FunFam" id="1.20.58.150:FF:000005">
    <property type="entry name" value="putative clathrin assembly protein At2g25430"/>
    <property type="match status" value="1"/>
</dbReference>
<dbReference type="InterPro" id="IPR045192">
    <property type="entry name" value="AP180-like"/>
</dbReference>
<dbReference type="FunFam" id="1.25.40.90:FF:000019">
    <property type="entry name" value="Clathrin coat assembly protein"/>
    <property type="match status" value="1"/>
</dbReference>
<feature type="domain" description="ENTH" evidence="10">
    <location>
        <begin position="28"/>
        <end position="166"/>
    </location>
</feature>
<dbReference type="PANTHER" id="PTHR22951">
    <property type="entry name" value="CLATHRIN ASSEMBLY PROTEIN"/>
    <property type="match status" value="1"/>
</dbReference>
<dbReference type="EMBL" id="JAUJYO010000008">
    <property type="protein sequence ID" value="KAK1310157.1"/>
    <property type="molecule type" value="Genomic_DNA"/>
</dbReference>
<evidence type="ECO:0000256" key="6">
    <source>
        <dbReference type="ARBA" id="ARBA00023136"/>
    </source>
</evidence>
<dbReference type="Proteomes" id="UP001180020">
    <property type="component" value="Unassembled WGS sequence"/>
</dbReference>
<proteinExistence type="predicted"/>
<reference evidence="11" key="1">
    <citation type="journal article" date="2023" name="Nat. Commun.">
        <title>Diploid and tetraploid genomes of Acorus and the evolution of monocots.</title>
        <authorList>
            <person name="Ma L."/>
            <person name="Liu K.W."/>
            <person name="Li Z."/>
            <person name="Hsiao Y.Y."/>
            <person name="Qi Y."/>
            <person name="Fu T."/>
            <person name="Tang G.D."/>
            <person name="Zhang D."/>
            <person name="Sun W.H."/>
            <person name="Liu D.K."/>
            <person name="Li Y."/>
            <person name="Chen G.Z."/>
            <person name="Liu X.D."/>
            <person name="Liao X.Y."/>
            <person name="Jiang Y.T."/>
            <person name="Yu X."/>
            <person name="Hao Y."/>
            <person name="Huang J."/>
            <person name="Zhao X.W."/>
            <person name="Ke S."/>
            <person name="Chen Y.Y."/>
            <person name="Wu W.L."/>
            <person name="Hsu J.L."/>
            <person name="Lin Y.F."/>
            <person name="Huang M.D."/>
            <person name="Li C.Y."/>
            <person name="Huang L."/>
            <person name="Wang Z.W."/>
            <person name="Zhao X."/>
            <person name="Zhong W.Y."/>
            <person name="Peng D.H."/>
            <person name="Ahmad S."/>
            <person name="Lan S."/>
            <person name="Zhang J.S."/>
            <person name="Tsai W.C."/>
            <person name="Van de Peer Y."/>
            <person name="Liu Z.J."/>
        </authorList>
    </citation>
    <scope>NUCLEOTIDE SEQUENCE</scope>
    <source>
        <strain evidence="11">CP</strain>
    </source>
</reference>
<keyword evidence="7" id="KW-0168">Coated pit</keyword>
<accession>A0AAV9E9V9</accession>
<keyword evidence="5" id="KW-0333">Golgi apparatus</keyword>
<evidence type="ECO:0000256" key="3">
    <source>
        <dbReference type="ARBA" id="ARBA00004600"/>
    </source>
</evidence>
<dbReference type="GO" id="GO:0000149">
    <property type="term" value="F:SNARE binding"/>
    <property type="evidence" value="ECO:0007669"/>
    <property type="project" value="TreeGrafter"/>
</dbReference>
<protein>
    <submittedName>
        <fullName evidence="11">Clathrin assembly protein</fullName>
    </submittedName>
</protein>
<dbReference type="InterPro" id="IPR048050">
    <property type="entry name" value="ANTH_N_plant"/>
</dbReference>
<dbReference type="AlphaFoldDB" id="A0AAV9E9V9"/>
<organism evidence="11 12">
    <name type="scientific">Acorus calamus</name>
    <name type="common">Sweet flag</name>
    <dbReference type="NCBI Taxonomy" id="4465"/>
    <lineage>
        <taxon>Eukaryota</taxon>
        <taxon>Viridiplantae</taxon>
        <taxon>Streptophyta</taxon>
        <taxon>Embryophyta</taxon>
        <taxon>Tracheophyta</taxon>
        <taxon>Spermatophyta</taxon>
        <taxon>Magnoliopsida</taxon>
        <taxon>Liliopsida</taxon>
        <taxon>Acoraceae</taxon>
        <taxon>Acorus</taxon>
    </lineage>
</organism>
<evidence type="ECO:0000256" key="8">
    <source>
        <dbReference type="ARBA" id="ARBA00023329"/>
    </source>
</evidence>
<dbReference type="GO" id="GO:0048268">
    <property type="term" value="P:clathrin coat assembly"/>
    <property type="evidence" value="ECO:0007669"/>
    <property type="project" value="InterPro"/>
</dbReference>
<gene>
    <name evidence="11" type="ORF">QJS10_CPA08g01307</name>
</gene>
<evidence type="ECO:0000259" key="10">
    <source>
        <dbReference type="PROSITE" id="PS50942"/>
    </source>
</evidence>
<dbReference type="GO" id="GO:0005794">
    <property type="term" value="C:Golgi apparatus"/>
    <property type="evidence" value="ECO:0007669"/>
    <property type="project" value="UniProtKB-SubCell"/>
</dbReference>
<keyword evidence="8" id="KW-0968">Cytoplasmic vesicle</keyword>
<evidence type="ECO:0000256" key="4">
    <source>
        <dbReference type="ARBA" id="ARBA00022583"/>
    </source>
</evidence>
<dbReference type="GO" id="GO:0030136">
    <property type="term" value="C:clathrin-coated vesicle"/>
    <property type="evidence" value="ECO:0007669"/>
    <property type="project" value="UniProtKB-SubCell"/>
</dbReference>
<comment type="subcellular location">
    <subcellularLocation>
        <location evidence="1">Cytoplasmic vesicle</location>
        <location evidence="1">Clathrin-coated vesicle</location>
    </subcellularLocation>
    <subcellularLocation>
        <location evidence="2">Golgi apparatus</location>
    </subcellularLocation>
    <subcellularLocation>
        <location evidence="3">Membrane</location>
        <location evidence="3">Clathrin-coated pit</location>
    </subcellularLocation>
</comment>
<dbReference type="PROSITE" id="PS50942">
    <property type="entry name" value="ENTH"/>
    <property type="match status" value="1"/>
</dbReference>
<sequence length="596" mass="65773">MGGSSKIRRALGAVKDHTSIGLARVSTSGGRAITELDIAIVKATRHDEHPAEERHVREILSLTCYSRVHVCQCVTFLARRLSRTRSWTVALKALSLVHRLLCEGDPSFEQEIFFATRRGTRFLNMSDFRDSSRRDASSWDFSAFVRTFALYLDERLEFRMLARRHRPNNARHHAPDDEDAAAAPPATPVRDMRNERIFARTQHLQQLLERLLACRPTGAAKGNRVVTVALYPLVKESVQIYYDLAEIMGILIGRFMEMEVPDCARVHNIFARLSKQLDDLDSFYAWCRSAAITRSSDLPDIDRIPHHKLDLIDRFIRDKSALKKSLKTDPPSPAPLEEEAPVLPVQEEGVKALPPVVEEAQSPTLAADKEVDLLDLSDSGAVSAEEHGDRLALALFNGNPAAAEPAWEAFKNEGDPSDWETALVVSASNNHHKVASVGGGGGFDSLLLDSLYQQPMQPHMANGGPGASFFMSASSIAALPNGGQTMLALPAPPTAGGGGVDPFMASMGVAPPAYVQMSEMERKQRVQNIFQWLINQPAQADSEGIMVFKSCSNFVRMEKTDEGEWIVVNRHKRGRGNGKDAREVGGAVWRAGKRII</sequence>
<dbReference type="GO" id="GO:0005905">
    <property type="term" value="C:clathrin-coated pit"/>
    <property type="evidence" value="ECO:0007669"/>
    <property type="project" value="UniProtKB-SubCell"/>
</dbReference>
<dbReference type="InterPro" id="IPR011417">
    <property type="entry name" value="ANTH_dom"/>
</dbReference>
<evidence type="ECO:0000256" key="9">
    <source>
        <dbReference type="SAM" id="MobiDB-lite"/>
    </source>
</evidence>
<dbReference type="CDD" id="cd16987">
    <property type="entry name" value="ANTH_N_AP180_plant"/>
    <property type="match status" value="1"/>
</dbReference>
<dbReference type="GO" id="GO:0032050">
    <property type="term" value="F:clathrin heavy chain binding"/>
    <property type="evidence" value="ECO:0007669"/>
    <property type="project" value="TreeGrafter"/>
</dbReference>
<dbReference type="GO" id="GO:0005545">
    <property type="term" value="F:1-phosphatidylinositol binding"/>
    <property type="evidence" value="ECO:0007669"/>
    <property type="project" value="InterPro"/>
</dbReference>
<evidence type="ECO:0000313" key="11">
    <source>
        <dbReference type="EMBL" id="KAK1310157.1"/>
    </source>
</evidence>
<dbReference type="Gene3D" id="1.20.58.150">
    <property type="entry name" value="ANTH domain"/>
    <property type="match status" value="1"/>
</dbReference>
<feature type="region of interest" description="Disordered" evidence="9">
    <location>
        <begin position="167"/>
        <end position="186"/>
    </location>
</feature>
<evidence type="ECO:0000256" key="1">
    <source>
        <dbReference type="ARBA" id="ARBA00004132"/>
    </source>
</evidence>
<evidence type="ECO:0000256" key="7">
    <source>
        <dbReference type="ARBA" id="ARBA00023176"/>
    </source>
</evidence>
<keyword evidence="4" id="KW-0254">Endocytosis</keyword>
<name>A0AAV9E9V9_ACOCL</name>
<dbReference type="SUPFAM" id="SSF48464">
    <property type="entry name" value="ENTH/VHS domain"/>
    <property type="match status" value="1"/>
</dbReference>
<dbReference type="GO" id="GO:0006900">
    <property type="term" value="P:vesicle budding from membrane"/>
    <property type="evidence" value="ECO:0007669"/>
    <property type="project" value="TreeGrafter"/>
</dbReference>